<organism evidence="2">
    <name type="scientific">Eiseniibacteriota bacterium</name>
    <dbReference type="NCBI Taxonomy" id="2212470"/>
    <lineage>
        <taxon>Bacteria</taxon>
        <taxon>Candidatus Eiseniibacteriota</taxon>
    </lineage>
</organism>
<reference evidence="2" key="1">
    <citation type="journal article" date="2020" name="mSystems">
        <title>Genome- and Community-Level Interaction Insights into Carbon Utilization and Element Cycling Functions of Hydrothermarchaeota in Hydrothermal Sediment.</title>
        <authorList>
            <person name="Zhou Z."/>
            <person name="Liu Y."/>
            <person name="Xu W."/>
            <person name="Pan J."/>
            <person name="Luo Z.H."/>
            <person name="Li M."/>
        </authorList>
    </citation>
    <scope>NUCLEOTIDE SEQUENCE [LARGE SCALE GENOMIC DNA]</scope>
    <source>
        <strain evidence="2">SpSt-1233</strain>
    </source>
</reference>
<accession>A0A7V2AU51</accession>
<dbReference type="InterPro" id="IPR015424">
    <property type="entry name" value="PyrdxlP-dep_Trfase"/>
</dbReference>
<dbReference type="SUPFAM" id="SSF53383">
    <property type="entry name" value="PLP-dependent transferases"/>
    <property type="match status" value="1"/>
</dbReference>
<evidence type="ECO:0000256" key="1">
    <source>
        <dbReference type="ARBA" id="ARBA00022898"/>
    </source>
</evidence>
<dbReference type="InterPro" id="IPR015421">
    <property type="entry name" value="PyrdxlP-dep_Trfase_major"/>
</dbReference>
<dbReference type="Gene3D" id="3.40.640.10">
    <property type="entry name" value="Type I PLP-dependent aspartate aminotransferase-like (Major domain)"/>
    <property type="match status" value="1"/>
</dbReference>
<protein>
    <submittedName>
        <fullName evidence="2">Transcriptional regulator</fullName>
    </submittedName>
</protein>
<dbReference type="GO" id="GO:0000271">
    <property type="term" value="P:polysaccharide biosynthetic process"/>
    <property type="evidence" value="ECO:0007669"/>
    <property type="project" value="TreeGrafter"/>
</dbReference>
<dbReference type="PANTHER" id="PTHR30244">
    <property type="entry name" value="TRANSAMINASE"/>
    <property type="match status" value="1"/>
</dbReference>
<dbReference type="InterPro" id="IPR000653">
    <property type="entry name" value="DegT/StrS_aminotransferase"/>
</dbReference>
<name>A0A7V2AU51_UNCEI</name>
<sequence length="85" mass="9289">MKVKLLDLVPQYESIRGEIQEAVERVMASQQFILGEAVREFEEDLARYCGTRYAVGVASGSDAILLSLMACGIGEGDEVVTTPYT</sequence>
<evidence type="ECO:0000313" key="2">
    <source>
        <dbReference type="EMBL" id="HER43302.1"/>
    </source>
</evidence>
<dbReference type="PANTHER" id="PTHR30244:SF36">
    <property type="entry name" value="3-OXO-GLUCOSE-6-PHOSPHATE:GLUTAMATE AMINOTRANSFERASE"/>
    <property type="match status" value="1"/>
</dbReference>
<dbReference type="GO" id="GO:0030170">
    <property type="term" value="F:pyridoxal phosphate binding"/>
    <property type="evidence" value="ECO:0007669"/>
    <property type="project" value="TreeGrafter"/>
</dbReference>
<feature type="non-terminal residue" evidence="2">
    <location>
        <position position="85"/>
    </location>
</feature>
<proteinExistence type="predicted"/>
<comment type="caution">
    <text evidence="2">The sequence shown here is derived from an EMBL/GenBank/DDBJ whole genome shotgun (WGS) entry which is preliminary data.</text>
</comment>
<dbReference type="GO" id="GO:0008483">
    <property type="term" value="F:transaminase activity"/>
    <property type="evidence" value="ECO:0007669"/>
    <property type="project" value="TreeGrafter"/>
</dbReference>
<dbReference type="AlphaFoldDB" id="A0A7V2AU51"/>
<dbReference type="EMBL" id="DSEC01000170">
    <property type="protein sequence ID" value="HER43302.1"/>
    <property type="molecule type" value="Genomic_DNA"/>
</dbReference>
<gene>
    <name evidence="2" type="ORF">ENO08_02435</name>
</gene>
<keyword evidence="1" id="KW-0663">Pyridoxal phosphate</keyword>
<dbReference type="Pfam" id="PF01041">
    <property type="entry name" value="DegT_DnrJ_EryC1"/>
    <property type="match status" value="1"/>
</dbReference>
<dbReference type="Proteomes" id="UP000886069">
    <property type="component" value="Unassembled WGS sequence"/>
</dbReference>